<dbReference type="EMBL" id="SUNJ01002509">
    <property type="protein sequence ID" value="TPP65917.1"/>
    <property type="molecule type" value="Genomic_DNA"/>
</dbReference>
<feature type="transmembrane region" description="Helical" evidence="5">
    <location>
        <begin position="180"/>
        <end position="201"/>
    </location>
</feature>
<dbReference type="GO" id="GO:0016020">
    <property type="term" value="C:membrane"/>
    <property type="evidence" value="ECO:0007669"/>
    <property type="project" value="UniProtKB-SubCell"/>
</dbReference>
<evidence type="ECO:0000256" key="1">
    <source>
        <dbReference type="ARBA" id="ARBA00004141"/>
    </source>
</evidence>
<feature type="transmembrane region" description="Helical" evidence="5">
    <location>
        <begin position="94"/>
        <end position="111"/>
    </location>
</feature>
<feature type="transmembrane region" description="Helical" evidence="5">
    <location>
        <begin position="147"/>
        <end position="168"/>
    </location>
</feature>
<feature type="transmembrane region" description="Helical" evidence="5">
    <location>
        <begin position="123"/>
        <end position="141"/>
    </location>
</feature>
<keyword evidence="3 5" id="KW-1133">Transmembrane helix</keyword>
<evidence type="ECO:0000256" key="6">
    <source>
        <dbReference type="SAM" id="MobiDB-lite"/>
    </source>
</evidence>
<dbReference type="Proteomes" id="UP000316759">
    <property type="component" value="Unassembled WGS sequence"/>
</dbReference>
<dbReference type="PANTHER" id="PTHR23291">
    <property type="entry name" value="BAX INHIBITOR-RELATED"/>
    <property type="match status" value="1"/>
</dbReference>
<evidence type="ECO:0000256" key="3">
    <source>
        <dbReference type="ARBA" id="ARBA00022989"/>
    </source>
</evidence>
<comment type="subcellular location">
    <subcellularLocation>
        <location evidence="1">Membrane</location>
        <topology evidence="1">Multi-pass membrane protein</topology>
    </subcellularLocation>
</comment>
<feature type="region of interest" description="Disordered" evidence="6">
    <location>
        <begin position="1"/>
        <end position="34"/>
    </location>
</feature>
<dbReference type="PANTHER" id="PTHR23291:SF127">
    <property type="entry name" value="PROTEIN LIFEGUARD 1-LIKE"/>
    <property type="match status" value="1"/>
</dbReference>
<accession>A0A504Z5M0</accession>
<evidence type="ECO:0000256" key="2">
    <source>
        <dbReference type="ARBA" id="ARBA00022692"/>
    </source>
</evidence>
<keyword evidence="8" id="KW-1185">Reference proteome</keyword>
<dbReference type="GO" id="GO:0005783">
    <property type="term" value="C:endoplasmic reticulum"/>
    <property type="evidence" value="ECO:0007669"/>
    <property type="project" value="TreeGrafter"/>
</dbReference>
<evidence type="ECO:0000313" key="8">
    <source>
        <dbReference type="Proteomes" id="UP000316759"/>
    </source>
</evidence>
<proteinExistence type="inferred from homology"/>
<protein>
    <submittedName>
        <fullName evidence="7">Putative recs1 protein (Responsive to centrifugal force and shear stressprotein 1 protein)</fullName>
    </submittedName>
</protein>
<dbReference type="InterPro" id="IPR006214">
    <property type="entry name" value="Bax_inhibitor_1-related"/>
</dbReference>
<comment type="similarity">
    <text evidence="5">Belongs to the BI1 family.</text>
</comment>
<gene>
    <name evidence="7" type="ORF">FGIG_08076</name>
</gene>
<evidence type="ECO:0000256" key="5">
    <source>
        <dbReference type="RuleBase" id="RU004379"/>
    </source>
</evidence>
<dbReference type="Pfam" id="PF01027">
    <property type="entry name" value="Bax1-I"/>
    <property type="match status" value="1"/>
</dbReference>
<feature type="transmembrane region" description="Helical" evidence="5">
    <location>
        <begin position="207"/>
        <end position="226"/>
    </location>
</feature>
<sequence length="270" mass="29682">MNVSPTSMEHGSPVVQMPQPPPSQRAFDNQSDGQPKNQAPFFTASSFNDYKIRRHFVAKVYCILFAQLSLTAACVAMCMSIPSVCVWIRRYPVFLYVAYGVFLTTYGMLLCCTNARRSHPGNLIALFVFTLAMSYLAATIACRYTTVSVLTTFLITSASCAAISMFAVCGCVDFTRCSSFLFVSSIGLFLFGLACIIVYIFLGRNKILHAVYGGVAAVLFMLYLAYDTQLVVGRHAVALSPEEYVLAAAELYIDVMNLFLILLGLVGEQE</sequence>
<feature type="transmembrane region" description="Helical" evidence="5">
    <location>
        <begin position="60"/>
        <end position="82"/>
    </location>
</feature>
<dbReference type="CDD" id="cd10428">
    <property type="entry name" value="LFG_like"/>
    <property type="match status" value="1"/>
</dbReference>
<keyword evidence="4 5" id="KW-0472">Membrane</keyword>
<evidence type="ECO:0000256" key="4">
    <source>
        <dbReference type="ARBA" id="ARBA00023136"/>
    </source>
</evidence>
<evidence type="ECO:0000313" key="7">
    <source>
        <dbReference type="EMBL" id="TPP65917.1"/>
    </source>
</evidence>
<organism evidence="7 8">
    <name type="scientific">Fasciola gigantica</name>
    <name type="common">Giant liver fluke</name>
    <dbReference type="NCBI Taxonomy" id="46835"/>
    <lineage>
        <taxon>Eukaryota</taxon>
        <taxon>Metazoa</taxon>
        <taxon>Spiralia</taxon>
        <taxon>Lophotrochozoa</taxon>
        <taxon>Platyhelminthes</taxon>
        <taxon>Trematoda</taxon>
        <taxon>Digenea</taxon>
        <taxon>Plagiorchiida</taxon>
        <taxon>Echinostomata</taxon>
        <taxon>Echinostomatoidea</taxon>
        <taxon>Fasciolidae</taxon>
        <taxon>Fasciola</taxon>
    </lineage>
</organism>
<dbReference type="GO" id="GO:2001234">
    <property type="term" value="P:negative regulation of apoptotic signaling pathway"/>
    <property type="evidence" value="ECO:0007669"/>
    <property type="project" value="TreeGrafter"/>
</dbReference>
<dbReference type="AlphaFoldDB" id="A0A504Z5M0"/>
<name>A0A504Z5M0_FASGI</name>
<dbReference type="GO" id="GO:0005794">
    <property type="term" value="C:Golgi apparatus"/>
    <property type="evidence" value="ECO:0007669"/>
    <property type="project" value="TreeGrafter"/>
</dbReference>
<reference evidence="7 8" key="1">
    <citation type="submission" date="2019-04" db="EMBL/GenBank/DDBJ databases">
        <title>Annotation for the trematode Fasciola gigantica.</title>
        <authorList>
            <person name="Choi Y.-J."/>
        </authorList>
    </citation>
    <scope>NUCLEOTIDE SEQUENCE [LARGE SCALE GENOMIC DNA]</scope>
    <source>
        <strain evidence="7">Uganda_cow_1</strain>
    </source>
</reference>
<dbReference type="OrthoDB" id="7933078at2759"/>
<comment type="caution">
    <text evidence="7">The sequence shown here is derived from an EMBL/GenBank/DDBJ whole genome shotgun (WGS) entry which is preliminary data.</text>
</comment>
<keyword evidence="2 5" id="KW-0812">Transmembrane</keyword>